<dbReference type="RefSeq" id="WP_252741596.1">
    <property type="nucleotide sequence ID" value="NZ_JAMXIB010000007.1"/>
</dbReference>
<evidence type="ECO:0000256" key="1">
    <source>
        <dbReference type="ARBA" id="ARBA00022603"/>
    </source>
</evidence>
<keyword evidence="2" id="KW-0808">Transferase</keyword>
<keyword evidence="5" id="KW-1185">Reference proteome</keyword>
<proteinExistence type="predicted"/>
<dbReference type="CDD" id="cd18103">
    <property type="entry name" value="SpoU-like_RlmB"/>
    <property type="match status" value="1"/>
</dbReference>
<dbReference type="InterPro" id="IPR029064">
    <property type="entry name" value="Ribosomal_eL30-like_sf"/>
</dbReference>
<gene>
    <name evidence="4" type="primary">rlmB</name>
    <name evidence="4" type="ORF">NG653_10160</name>
</gene>
<dbReference type="InterPro" id="IPR001537">
    <property type="entry name" value="SpoU_MeTrfase"/>
</dbReference>
<dbReference type="InterPro" id="IPR029028">
    <property type="entry name" value="Alpha/beta_knot_MTases"/>
</dbReference>
<feature type="domain" description="RNA 2-O ribose methyltransferase substrate binding" evidence="3">
    <location>
        <begin position="12"/>
        <end position="86"/>
    </location>
</feature>
<name>A0ABT1AZU8_9FLAO</name>
<evidence type="ECO:0000313" key="5">
    <source>
        <dbReference type="Proteomes" id="UP001206312"/>
    </source>
</evidence>
<evidence type="ECO:0000259" key="3">
    <source>
        <dbReference type="SMART" id="SM00967"/>
    </source>
</evidence>
<dbReference type="SMART" id="SM00967">
    <property type="entry name" value="SpoU_sub_bind"/>
    <property type="match status" value="1"/>
</dbReference>
<accession>A0ABT1AZU8</accession>
<dbReference type="SUPFAM" id="SSF75217">
    <property type="entry name" value="alpha/beta knot"/>
    <property type="match status" value="1"/>
</dbReference>
<organism evidence="4 5">
    <name type="scientific">Robiginitalea marina</name>
    <dbReference type="NCBI Taxonomy" id="2954105"/>
    <lineage>
        <taxon>Bacteria</taxon>
        <taxon>Pseudomonadati</taxon>
        <taxon>Bacteroidota</taxon>
        <taxon>Flavobacteriia</taxon>
        <taxon>Flavobacteriales</taxon>
        <taxon>Flavobacteriaceae</taxon>
        <taxon>Robiginitalea</taxon>
    </lineage>
</organism>
<dbReference type="Gene3D" id="3.40.1280.10">
    <property type="match status" value="1"/>
</dbReference>
<protein>
    <submittedName>
        <fullName evidence="4">23S rRNA (Guanosine(2251)-2'-O)-methyltransferase RlmB</fullName>
    </submittedName>
</protein>
<evidence type="ECO:0000256" key="2">
    <source>
        <dbReference type="ARBA" id="ARBA00022679"/>
    </source>
</evidence>
<dbReference type="Gene3D" id="3.30.1330.30">
    <property type="match status" value="1"/>
</dbReference>
<dbReference type="PANTHER" id="PTHR46429:SF1">
    <property type="entry name" value="23S RRNA (GUANOSINE-2'-O-)-METHYLTRANSFERASE RLMB"/>
    <property type="match status" value="1"/>
</dbReference>
<comment type="caution">
    <text evidence="4">The sequence shown here is derived from an EMBL/GenBank/DDBJ whole genome shotgun (WGS) entry which is preliminary data.</text>
</comment>
<dbReference type="Proteomes" id="UP001206312">
    <property type="component" value="Unassembled WGS sequence"/>
</dbReference>
<reference evidence="4 5" key="1">
    <citation type="submission" date="2022-06" db="EMBL/GenBank/DDBJ databases">
        <authorList>
            <person name="Xuan X."/>
        </authorList>
    </citation>
    <scope>NUCLEOTIDE SEQUENCE [LARGE SCALE GENOMIC DNA]</scope>
    <source>
        <strain evidence="4 5">2V75</strain>
    </source>
</reference>
<dbReference type="PANTHER" id="PTHR46429">
    <property type="entry name" value="23S RRNA (GUANOSINE-2'-O-)-METHYLTRANSFERASE RLMB"/>
    <property type="match status" value="1"/>
</dbReference>
<evidence type="ECO:0000313" key="4">
    <source>
        <dbReference type="EMBL" id="MCO5725219.1"/>
    </source>
</evidence>
<dbReference type="SUPFAM" id="SSF55315">
    <property type="entry name" value="L30e-like"/>
    <property type="match status" value="1"/>
</dbReference>
<dbReference type="Pfam" id="PF08032">
    <property type="entry name" value="SpoU_sub_bind"/>
    <property type="match status" value="1"/>
</dbReference>
<keyword evidence="1" id="KW-0489">Methyltransferase</keyword>
<dbReference type="InterPro" id="IPR004441">
    <property type="entry name" value="rRNA_MeTrfase_TrmH"/>
</dbReference>
<sequence length="254" mass="27227">MYLWTRMDQENTIYGIRTVLEALQAGKAIDRIFIQKGLQGALARDLQALAKKEGVRTSVVPPERFARFRNKNHQGVAATVSPVSLMDYQALIDQVVARKENPLFLLLDGVSDVRNLGAIIRTAECTGADGVILPAQGSAPVTADTVKTSAGAVYRVPLARAGHLKDAVYYLQASGIQVVAASEKGSDSLFQTDLRQGTALVMGSEEKGVSATVLKIADHIVRLPMEGSIGSLNVSVACGVFLYETLRQRTAGQS</sequence>
<dbReference type="NCBIfam" id="TIGR00186">
    <property type="entry name" value="rRNA_methyl_3"/>
    <property type="match status" value="1"/>
</dbReference>
<dbReference type="InterPro" id="IPR013123">
    <property type="entry name" value="SpoU_subst-bd"/>
</dbReference>
<dbReference type="Pfam" id="PF00588">
    <property type="entry name" value="SpoU_methylase"/>
    <property type="match status" value="1"/>
</dbReference>
<dbReference type="EMBL" id="JAMXIB010000007">
    <property type="protein sequence ID" value="MCO5725219.1"/>
    <property type="molecule type" value="Genomic_DNA"/>
</dbReference>
<dbReference type="InterPro" id="IPR029026">
    <property type="entry name" value="tRNA_m1G_MTases_N"/>
</dbReference>